<evidence type="ECO:0000256" key="1">
    <source>
        <dbReference type="ARBA" id="ARBA00004127"/>
    </source>
</evidence>
<keyword evidence="4 8" id="KW-0812">Transmembrane</keyword>
<evidence type="ECO:0000256" key="2">
    <source>
        <dbReference type="ARBA" id="ARBA00022448"/>
    </source>
</evidence>
<evidence type="ECO:0000256" key="6">
    <source>
        <dbReference type="ARBA" id="ARBA00022989"/>
    </source>
</evidence>
<dbReference type="AlphaFoldDB" id="A0A370S878"/>
<dbReference type="GO" id="GO:0005886">
    <property type="term" value="C:plasma membrane"/>
    <property type="evidence" value="ECO:0007669"/>
    <property type="project" value="TreeGrafter"/>
</dbReference>
<dbReference type="PANTHER" id="PTHR30586:SF0">
    <property type="entry name" value="ION-TRANSLOCATING OXIDOREDUCTASE COMPLEX SUBUNIT E"/>
    <property type="match status" value="1"/>
</dbReference>
<accession>A0A370S878</accession>
<evidence type="ECO:0000256" key="3">
    <source>
        <dbReference type="ARBA" id="ARBA00022519"/>
    </source>
</evidence>
<dbReference type="GO" id="GO:0012505">
    <property type="term" value="C:endomembrane system"/>
    <property type="evidence" value="ECO:0007669"/>
    <property type="project" value="UniProtKB-SubCell"/>
</dbReference>
<evidence type="ECO:0000256" key="5">
    <source>
        <dbReference type="ARBA" id="ARBA00022967"/>
    </source>
</evidence>
<keyword evidence="5" id="KW-1278">Translocase</keyword>
<keyword evidence="6 8" id="KW-1133">Transmembrane helix</keyword>
<sequence>MNRTAHVANSLMLMLLLGTTSSLAGALGAILMFAVVVGAYGLCMSFLRSRLTPAATWSAALLLAATLTSCAEVFAQRWFLPWHQAFGLYAGLIALQCLVLEHNGFFRQTPSERLKLSGMFSALMVILAVVRELAGQGRLGRGLLEHWQGLVLFSEGLPLATLVPGALIMLGLLLAARQAWARSNSIPKETHRP</sequence>
<keyword evidence="3" id="KW-1003">Cell membrane</keyword>
<feature type="transmembrane region" description="Helical" evidence="8">
    <location>
        <begin position="12"/>
        <end position="42"/>
    </location>
</feature>
<reference evidence="9 10" key="1">
    <citation type="submission" date="2018-07" db="EMBL/GenBank/DDBJ databases">
        <title>Genome sequencing of rice bacterial endophytes.</title>
        <authorList>
            <person name="Venturi V."/>
        </authorList>
    </citation>
    <scope>NUCLEOTIDE SEQUENCE [LARGE SCALE GENOMIC DNA]</scope>
    <source>
        <strain evidence="9 10">E2333</strain>
    </source>
</reference>
<feature type="transmembrane region" description="Helical" evidence="8">
    <location>
        <begin position="54"/>
        <end position="74"/>
    </location>
</feature>
<dbReference type="PIRSF" id="PIRSF006102">
    <property type="entry name" value="NQR_DE"/>
    <property type="match status" value="1"/>
</dbReference>
<evidence type="ECO:0000313" key="9">
    <source>
        <dbReference type="EMBL" id="RDL15884.1"/>
    </source>
</evidence>
<evidence type="ECO:0000256" key="4">
    <source>
        <dbReference type="ARBA" id="ARBA00022692"/>
    </source>
</evidence>
<feature type="transmembrane region" description="Helical" evidence="8">
    <location>
        <begin position="86"/>
        <end position="106"/>
    </location>
</feature>
<keyword evidence="7 8" id="KW-0472">Membrane</keyword>
<dbReference type="Pfam" id="PF02508">
    <property type="entry name" value="Rnf-Nqr"/>
    <property type="match status" value="1"/>
</dbReference>
<dbReference type="RefSeq" id="WP_115147784.1">
    <property type="nucleotide sequence ID" value="NZ_QRAV01000015.1"/>
</dbReference>
<proteinExistence type="predicted"/>
<dbReference type="InterPro" id="IPR003667">
    <property type="entry name" value="NqrDE/RnfAE"/>
</dbReference>
<gene>
    <name evidence="9" type="ORF">DEU51_115146</name>
</gene>
<organism evidence="9 10">
    <name type="scientific">Pseudomonas jessenii</name>
    <dbReference type="NCBI Taxonomy" id="77298"/>
    <lineage>
        <taxon>Bacteria</taxon>
        <taxon>Pseudomonadati</taxon>
        <taxon>Pseudomonadota</taxon>
        <taxon>Gammaproteobacteria</taxon>
        <taxon>Pseudomonadales</taxon>
        <taxon>Pseudomonadaceae</taxon>
        <taxon>Pseudomonas</taxon>
    </lineage>
</organism>
<dbReference type="Proteomes" id="UP000255365">
    <property type="component" value="Unassembled WGS sequence"/>
</dbReference>
<evidence type="ECO:0000313" key="10">
    <source>
        <dbReference type="Proteomes" id="UP000255365"/>
    </source>
</evidence>
<dbReference type="EMBL" id="QRAV01000015">
    <property type="protein sequence ID" value="RDL15884.1"/>
    <property type="molecule type" value="Genomic_DNA"/>
</dbReference>
<comment type="subcellular location">
    <subcellularLocation>
        <location evidence="1">Endomembrane system</location>
        <topology evidence="1">Multi-pass membrane protein</topology>
    </subcellularLocation>
</comment>
<name>A0A370S878_PSEJE</name>
<comment type="caution">
    <text evidence="9">The sequence shown here is derived from an EMBL/GenBank/DDBJ whole genome shotgun (WGS) entry which is preliminary data.</text>
</comment>
<feature type="transmembrane region" description="Helical" evidence="8">
    <location>
        <begin position="157"/>
        <end position="176"/>
    </location>
</feature>
<evidence type="ECO:0000256" key="8">
    <source>
        <dbReference type="SAM" id="Phobius"/>
    </source>
</evidence>
<dbReference type="PANTHER" id="PTHR30586">
    <property type="entry name" value="ELECTRON TRANSPORT COMPLEX PROTEIN RNFE"/>
    <property type="match status" value="1"/>
</dbReference>
<protein>
    <submittedName>
        <fullName evidence="9">Electron transport complex protein RnfE</fullName>
    </submittedName>
</protein>
<evidence type="ECO:0000256" key="7">
    <source>
        <dbReference type="ARBA" id="ARBA00023136"/>
    </source>
</evidence>
<feature type="transmembrane region" description="Helical" evidence="8">
    <location>
        <begin position="118"/>
        <end position="137"/>
    </location>
</feature>
<keyword evidence="2" id="KW-0813">Transport</keyword>
<keyword evidence="3" id="KW-0997">Cell inner membrane</keyword>